<reference evidence="2 3" key="1">
    <citation type="journal article" date="2018" name="Nat. Ecol. Evol.">
        <title>Pezizomycetes genomes reveal the molecular basis of ectomycorrhizal truffle lifestyle.</title>
        <authorList>
            <person name="Murat C."/>
            <person name="Payen T."/>
            <person name="Noel B."/>
            <person name="Kuo A."/>
            <person name="Morin E."/>
            <person name="Chen J."/>
            <person name="Kohler A."/>
            <person name="Krizsan K."/>
            <person name="Balestrini R."/>
            <person name="Da Silva C."/>
            <person name="Montanini B."/>
            <person name="Hainaut M."/>
            <person name="Levati E."/>
            <person name="Barry K.W."/>
            <person name="Belfiori B."/>
            <person name="Cichocki N."/>
            <person name="Clum A."/>
            <person name="Dockter R.B."/>
            <person name="Fauchery L."/>
            <person name="Guy J."/>
            <person name="Iotti M."/>
            <person name="Le Tacon F."/>
            <person name="Lindquist E.A."/>
            <person name="Lipzen A."/>
            <person name="Malagnac F."/>
            <person name="Mello A."/>
            <person name="Molinier V."/>
            <person name="Miyauchi S."/>
            <person name="Poulain J."/>
            <person name="Riccioni C."/>
            <person name="Rubini A."/>
            <person name="Sitrit Y."/>
            <person name="Splivallo R."/>
            <person name="Traeger S."/>
            <person name="Wang M."/>
            <person name="Zifcakova L."/>
            <person name="Wipf D."/>
            <person name="Zambonelli A."/>
            <person name="Paolocci F."/>
            <person name="Nowrousian M."/>
            <person name="Ottonello S."/>
            <person name="Baldrian P."/>
            <person name="Spatafora J.W."/>
            <person name="Henrissat B."/>
            <person name="Nagy L.G."/>
            <person name="Aury J.M."/>
            <person name="Wincker P."/>
            <person name="Grigoriev I.V."/>
            <person name="Bonfante P."/>
            <person name="Martin F.M."/>
        </authorList>
    </citation>
    <scope>NUCLEOTIDE SEQUENCE [LARGE SCALE GENOMIC DNA]</scope>
    <source>
        <strain evidence="2 3">ATCC MYA-4762</strain>
    </source>
</reference>
<feature type="signal peptide" evidence="1">
    <location>
        <begin position="1"/>
        <end position="20"/>
    </location>
</feature>
<evidence type="ECO:0008006" key="4">
    <source>
        <dbReference type="Google" id="ProtNLM"/>
    </source>
</evidence>
<proteinExistence type="predicted"/>
<keyword evidence="1" id="KW-0732">Signal</keyword>
<dbReference type="EMBL" id="ML121609">
    <property type="protein sequence ID" value="RPB18782.1"/>
    <property type="molecule type" value="Genomic_DNA"/>
</dbReference>
<evidence type="ECO:0000256" key="1">
    <source>
        <dbReference type="SAM" id="SignalP"/>
    </source>
</evidence>
<dbReference type="InParanoid" id="A0A3N4LBE7"/>
<keyword evidence="3" id="KW-1185">Reference proteome</keyword>
<dbReference type="Proteomes" id="UP000267821">
    <property type="component" value="Unassembled WGS sequence"/>
</dbReference>
<accession>A0A3N4LBE7</accession>
<gene>
    <name evidence="2" type="ORF">L211DRAFT_843240</name>
</gene>
<feature type="chain" id="PRO_5018121981" description="Hydrophobin" evidence="1">
    <location>
        <begin position="21"/>
        <end position="102"/>
    </location>
</feature>
<evidence type="ECO:0000313" key="2">
    <source>
        <dbReference type="EMBL" id="RPB18782.1"/>
    </source>
</evidence>
<dbReference type="AlphaFoldDB" id="A0A3N4LBE7"/>
<sequence>MQLLTLAALTLSLFTTLTIADLTHQPTCHTTVYTCKGNIKCCTMPLQTGGTADVAAYCSPLNMTEQGCGVLNPICCRYDAEEALTPRGFTYLGCSNPGITHL</sequence>
<name>A0A3N4LBE7_9PEZI</name>
<organism evidence="2 3">
    <name type="scientific">Terfezia boudieri ATCC MYA-4762</name>
    <dbReference type="NCBI Taxonomy" id="1051890"/>
    <lineage>
        <taxon>Eukaryota</taxon>
        <taxon>Fungi</taxon>
        <taxon>Dikarya</taxon>
        <taxon>Ascomycota</taxon>
        <taxon>Pezizomycotina</taxon>
        <taxon>Pezizomycetes</taxon>
        <taxon>Pezizales</taxon>
        <taxon>Pezizaceae</taxon>
        <taxon>Terfezia</taxon>
    </lineage>
</organism>
<dbReference type="OrthoDB" id="5379769at2759"/>
<protein>
    <recommendedName>
        <fullName evidence="4">Hydrophobin</fullName>
    </recommendedName>
</protein>
<evidence type="ECO:0000313" key="3">
    <source>
        <dbReference type="Proteomes" id="UP000267821"/>
    </source>
</evidence>